<feature type="compositionally biased region" description="Acidic residues" evidence="1">
    <location>
        <begin position="294"/>
        <end position="315"/>
    </location>
</feature>
<dbReference type="Proteomes" id="UP000507470">
    <property type="component" value="Unassembled WGS sequence"/>
</dbReference>
<evidence type="ECO:0000313" key="3">
    <source>
        <dbReference type="Proteomes" id="UP000507470"/>
    </source>
</evidence>
<name>A0A6J8CRT5_MYTCO</name>
<feature type="region of interest" description="Disordered" evidence="1">
    <location>
        <begin position="290"/>
        <end position="322"/>
    </location>
</feature>
<protein>
    <submittedName>
        <fullName evidence="2">Uncharacterized protein</fullName>
    </submittedName>
</protein>
<gene>
    <name evidence="2" type="ORF">MCOR_32859</name>
</gene>
<keyword evidence="3" id="KW-1185">Reference proteome</keyword>
<accession>A0A6J8CRT5</accession>
<proteinExistence type="predicted"/>
<evidence type="ECO:0000256" key="1">
    <source>
        <dbReference type="SAM" id="MobiDB-lite"/>
    </source>
</evidence>
<dbReference type="EMBL" id="CACVKT020005908">
    <property type="protein sequence ID" value="CAC5398491.1"/>
    <property type="molecule type" value="Genomic_DNA"/>
</dbReference>
<evidence type="ECO:0000313" key="2">
    <source>
        <dbReference type="EMBL" id="CAC5398491.1"/>
    </source>
</evidence>
<organism evidence="2 3">
    <name type="scientific">Mytilus coruscus</name>
    <name type="common">Sea mussel</name>
    <dbReference type="NCBI Taxonomy" id="42192"/>
    <lineage>
        <taxon>Eukaryota</taxon>
        <taxon>Metazoa</taxon>
        <taxon>Spiralia</taxon>
        <taxon>Lophotrochozoa</taxon>
        <taxon>Mollusca</taxon>
        <taxon>Bivalvia</taxon>
        <taxon>Autobranchia</taxon>
        <taxon>Pteriomorphia</taxon>
        <taxon>Mytilida</taxon>
        <taxon>Mytiloidea</taxon>
        <taxon>Mytilidae</taxon>
        <taxon>Mytilinae</taxon>
        <taxon>Mytilus</taxon>
    </lineage>
</organism>
<sequence>MQRRYQIGQGTQLQASLCGQGTYPLEIEGDENDLALKEVYEANAPLLLENHREGSFYSVYNIPLTNDVDMHQLMLTADTIYQRQQYAYKSTMTFGVILIHTEEKRYRFFKPYENYSVFNKPLFSSKRDDLDQLRRKLTDSNLREHLMKQRPNTKWKPYLVANVLCAFRCLALHRAQQTIFEKLEECDIKVPPKDQTFPWFIVFDSEAILQRVHGSTSSKLVYTTKHVPISVSLCSNVPGHIIPMCFVGTNLDTLLNSMFNPMFEIYETVIELSEIKWGLAKQELNKTKQRWSEEGDFNNDEDECKSIDGDDDENQPPDGDQIILNGNKIIENQLIFLNGQLEGYMTQFKYKDLIRENTI</sequence>
<reference evidence="2 3" key="1">
    <citation type="submission" date="2020-06" db="EMBL/GenBank/DDBJ databases">
        <authorList>
            <person name="Li R."/>
            <person name="Bekaert M."/>
        </authorList>
    </citation>
    <scope>NUCLEOTIDE SEQUENCE [LARGE SCALE GENOMIC DNA]</scope>
    <source>
        <strain evidence="3">wild</strain>
    </source>
</reference>
<dbReference type="AlphaFoldDB" id="A0A6J8CRT5"/>
<dbReference type="OrthoDB" id="6138345at2759"/>